<dbReference type="Pfam" id="PF20114">
    <property type="entry name" value="DUF6504"/>
    <property type="match status" value="1"/>
</dbReference>
<evidence type="ECO:0000313" key="4">
    <source>
        <dbReference type="Proteomes" id="UP001235712"/>
    </source>
</evidence>
<dbReference type="EMBL" id="JAUSQZ010000001">
    <property type="protein sequence ID" value="MDP9828284.1"/>
    <property type="molecule type" value="Genomic_DNA"/>
</dbReference>
<evidence type="ECO:0000259" key="2">
    <source>
        <dbReference type="Pfam" id="PF20114"/>
    </source>
</evidence>
<proteinExistence type="predicted"/>
<feature type="domain" description="DUF6504" evidence="2">
    <location>
        <begin position="2"/>
        <end position="34"/>
    </location>
</feature>
<gene>
    <name evidence="3" type="ORF">J2S57_004033</name>
</gene>
<accession>A0ABT9P7A2</accession>
<dbReference type="Proteomes" id="UP001235712">
    <property type="component" value="Unassembled WGS sequence"/>
</dbReference>
<feature type="region of interest" description="Disordered" evidence="1">
    <location>
        <begin position="175"/>
        <end position="205"/>
    </location>
</feature>
<evidence type="ECO:0000256" key="1">
    <source>
        <dbReference type="SAM" id="MobiDB-lite"/>
    </source>
</evidence>
<comment type="caution">
    <text evidence="3">The sequence shown here is derived from an EMBL/GenBank/DDBJ whole genome shotgun (WGS) entry which is preliminary data.</text>
</comment>
<organism evidence="3 4">
    <name type="scientific">Kineosporia succinea</name>
    <dbReference type="NCBI Taxonomy" id="84632"/>
    <lineage>
        <taxon>Bacteria</taxon>
        <taxon>Bacillati</taxon>
        <taxon>Actinomycetota</taxon>
        <taxon>Actinomycetes</taxon>
        <taxon>Kineosporiales</taxon>
        <taxon>Kineosporiaceae</taxon>
        <taxon>Kineosporia</taxon>
    </lineage>
</organism>
<evidence type="ECO:0000313" key="3">
    <source>
        <dbReference type="EMBL" id="MDP9828284.1"/>
    </source>
</evidence>
<reference evidence="3 4" key="1">
    <citation type="submission" date="2023-07" db="EMBL/GenBank/DDBJ databases">
        <title>Sequencing the genomes of 1000 actinobacteria strains.</title>
        <authorList>
            <person name="Klenk H.-P."/>
        </authorList>
    </citation>
    <scope>NUCLEOTIDE SEQUENCE [LARGE SCALE GENOMIC DNA]</scope>
    <source>
        <strain evidence="3 4">DSM 44388</strain>
    </source>
</reference>
<feature type="compositionally biased region" description="Polar residues" evidence="1">
    <location>
        <begin position="183"/>
        <end position="194"/>
    </location>
</feature>
<feature type="compositionally biased region" description="Basic and acidic residues" evidence="1">
    <location>
        <begin position="78"/>
        <end position="113"/>
    </location>
</feature>
<keyword evidence="4" id="KW-1185">Reference proteome</keyword>
<protein>
    <recommendedName>
        <fullName evidence="2">DUF6504 domain-containing protein</fullName>
    </recommendedName>
</protein>
<dbReference type="InterPro" id="IPR045443">
    <property type="entry name" value="DUF6504"/>
</dbReference>
<sequence>MAFLWRGRLYVVREVLGHWHERRDWWSTAAARALHGEDWPSERPPAPEGPSFAVWSGQETGSSGELPGGVPGRVPGQTREHPGGRKRREPVERLDHREHPQNPEQREQQRENEPGALPRRSRHRLGDEGTRRGGASASVTCQEPAVTRSETGARGYETSECEVWRVEASTGRAFGNGVYDLSRTPSADRSSGPASDSWRLLQVAD</sequence>
<name>A0ABT9P7A2_9ACTN</name>
<feature type="region of interest" description="Disordered" evidence="1">
    <location>
        <begin position="37"/>
        <end position="158"/>
    </location>
</feature>